<feature type="signal peptide" evidence="1">
    <location>
        <begin position="1"/>
        <end position="25"/>
    </location>
</feature>
<comment type="caution">
    <text evidence="2">The sequence shown here is derived from an EMBL/GenBank/DDBJ whole genome shotgun (WGS) entry which is preliminary data.</text>
</comment>
<proteinExistence type="predicted"/>
<keyword evidence="3" id="KW-1185">Reference proteome</keyword>
<reference evidence="3" key="1">
    <citation type="submission" date="2023-09" db="EMBL/GenBank/DDBJ databases">
        <title>Paenibacillus sp. chi10 Genome sequencing and assembly.</title>
        <authorList>
            <person name="Kim I."/>
        </authorList>
    </citation>
    <scope>NUCLEOTIDE SEQUENCE [LARGE SCALE GENOMIC DNA]</scope>
    <source>
        <strain evidence="3">chi10</strain>
    </source>
</reference>
<dbReference type="RefSeq" id="WP_174809851.1">
    <property type="nucleotide sequence ID" value="NZ_JAVYAA010000002.1"/>
</dbReference>
<sequence length="219" mass="23936">MKKQIITSVLSVSMLLSVFAPAAFASEASIAKNLQQQSQESRILEIGKDAFSRSVLEAAPVMDKYIIIGEESFSLDPVAKSIVSPEVYNQYVIGVERMNEALQDGYLSIQNGQIKIVPPSEFQTNAFSNVYWWGVAVTYSDSETKSWVYALNQGAGLSGFLASMASLIPGGQIVSFWSAVAGFGALWFANELSYKNDGKGVTFNFHWLPAPYFVITSNS</sequence>
<dbReference type="EMBL" id="JAVYAA010000002">
    <property type="protein sequence ID" value="MDT8976438.1"/>
    <property type="molecule type" value="Genomic_DNA"/>
</dbReference>
<accession>A0AAJ2N1H9</accession>
<evidence type="ECO:0000313" key="2">
    <source>
        <dbReference type="EMBL" id="MDT8976438.1"/>
    </source>
</evidence>
<evidence type="ECO:0000313" key="3">
    <source>
        <dbReference type="Proteomes" id="UP001250538"/>
    </source>
</evidence>
<name>A0AAJ2N1H9_9BACL</name>
<keyword evidence="1" id="KW-0732">Signal</keyword>
<evidence type="ECO:0008006" key="4">
    <source>
        <dbReference type="Google" id="ProtNLM"/>
    </source>
</evidence>
<protein>
    <recommendedName>
        <fullName evidence="4">Secreted protein</fullName>
    </recommendedName>
</protein>
<evidence type="ECO:0000256" key="1">
    <source>
        <dbReference type="SAM" id="SignalP"/>
    </source>
</evidence>
<dbReference type="Proteomes" id="UP001250538">
    <property type="component" value="Unassembled WGS sequence"/>
</dbReference>
<organism evidence="2 3">
    <name type="scientific">Paenibacillus suaedae</name>
    <dbReference type="NCBI Taxonomy" id="3077233"/>
    <lineage>
        <taxon>Bacteria</taxon>
        <taxon>Bacillati</taxon>
        <taxon>Bacillota</taxon>
        <taxon>Bacilli</taxon>
        <taxon>Bacillales</taxon>
        <taxon>Paenibacillaceae</taxon>
        <taxon>Paenibacillus</taxon>
    </lineage>
</organism>
<gene>
    <name evidence="2" type="ORF">RQP50_09315</name>
</gene>
<feature type="chain" id="PRO_5042585251" description="Secreted protein" evidence="1">
    <location>
        <begin position="26"/>
        <end position="219"/>
    </location>
</feature>
<dbReference type="AlphaFoldDB" id="A0AAJ2N1H9"/>